<gene>
    <name evidence="2" type="ORF">GDO78_022976</name>
</gene>
<dbReference type="Proteomes" id="UP000770717">
    <property type="component" value="Unassembled WGS sequence"/>
</dbReference>
<comment type="caution">
    <text evidence="2">The sequence shown here is derived from an EMBL/GenBank/DDBJ whole genome shotgun (WGS) entry which is preliminary data.</text>
</comment>
<reference evidence="2" key="1">
    <citation type="thesis" date="2020" institute="ProQuest LLC" country="789 East Eisenhower Parkway, Ann Arbor, MI, USA">
        <title>Comparative Genomics and Chromosome Evolution.</title>
        <authorList>
            <person name="Mudd A.B."/>
        </authorList>
    </citation>
    <scope>NUCLEOTIDE SEQUENCE</scope>
    <source>
        <strain evidence="2">HN-11 Male</strain>
        <tissue evidence="2">Kidney and liver</tissue>
    </source>
</reference>
<name>A0A8J6EBM5_ELECQ</name>
<protein>
    <submittedName>
        <fullName evidence="2">Uncharacterized protein</fullName>
    </submittedName>
</protein>
<evidence type="ECO:0000313" key="3">
    <source>
        <dbReference type="Proteomes" id="UP000770717"/>
    </source>
</evidence>
<feature type="non-terminal residue" evidence="2">
    <location>
        <position position="136"/>
    </location>
</feature>
<dbReference type="EMBL" id="WNTK01091787">
    <property type="protein sequence ID" value="KAG9460271.1"/>
    <property type="molecule type" value="Genomic_DNA"/>
</dbReference>
<sequence length="136" mass="14832">DTLDDIERLNEDTIVTGSDRNKTLFADPEDTCDFMRAAQLASTPFQKTKDELEQSGASDLGRVPPSEKTPVCEESYHQVVCPKKLSPILETSQEDTRSSVSSTSSVSVGSASLLTSKTLIIQEKFDLVSGVYEQAL</sequence>
<evidence type="ECO:0000256" key="1">
    <source>
        <dbReference type="SAM" id="MobiDB-lite"/>
    </source>
</evidence>
<keyword evidence="3" id="KW-1185">Reference proteome</keyword>
<evidence type="ECO:0000313" key="2">
    <source>
        <dbReference type="EMBL" id="KAG9460271.1"/>
    </source>
</evidence>
<organism evidence="2 3">
    <name type="scientific">Eleutherodactylus coqui</name>
    <name type="common">Puerto Rican coqui</name>
    <dbReference type="NCBI Taxonomy" id="57060"/>
    <lineage>
        <taxon>Eukaryota</taxon>
        <taxon>Metazoa</taxon>
        <taxon>Chordata</taxon>
        <taxon>Craniata</taxon>
        <taxon>Vertebrata</taxon>
        <taxon>Euteleostomi</taxon>
        <taxon>Amphibia</taxon>
        <taxon>Batrachia</taxon>
        <taxon>Anura</taxon>
        <taxon>Neobatrachia</taxon>
        <taxon>Hyloidea</taxon>
        <taxon>Eleutherodactylidae</taxon>
        <taxon>Eleutherodactylinae</taxon>
        <taxon>Eleutherodactylus</taxon>
        <taxon>Eleutherodactylus</taxon>
    </lineage>
</organism>
<accession>A0A8J6EBM5</accession>
<dbReference type="OrthoDB" id="248495at2759"/>
<dbReference type="AlphaFoldDB" id="A0A8J6EBM5"/>
<feature type="region of interest" description="Disordered" evidence="1">
    <location>
        <begin position="43"/>
        <end position="74"/>
    </location>
</feature>
<feature type="non-terminal residue" evidence="2">
    <location>
        <position position="1"/>
    </location>
</feature>
<proteinExistence type="predicted"/>